<dbReference type="EMBL" id="JAKKPZ010000007">
    <property type="protein sequence ID" value="KAI1719124.1"/>
    <property type="molecule type" value="Genomic_DNA"/>
</dbReference>
<name>A0AAD4R6G0_9BILA</name>
<evidence type="ECO:0000259" key="7">
    <source>
        <dbReference type="PROSITE" id="PS51284"/>
    </source>
</evidence>
<keyword evidence="6" id="KW-0131">Cell cycle</keyword>
<comment type="caution">
    <text evidence="8">The sequence shown here is derived from an EMBL/GenBank/DDBJ whole genome shotgun (WGS) entry which is preliminary data.</text>
</comment>
<dbReference type="GO" id="GO:0031145">
    <property type="term" value="P:anaphase-promoting complex-dependent catabolic process"/>
    <property type="evidence" value="ECO:0007669"/>
    <property type="project" value="InterPro"/>
</dbReference>
<feature type="domain" description="DOC" evidence="7">
    <location>
        <begin position="10"/>
        <end position="194"/>
    </location>
</feature>
<evidence type="ECO:0000256" key="6">
    <source>
        <dbReference type="ARBA" id="ARBA00023306"/>
    </source>
</evidence>
<evidence type="ECO:0000313" key="9">
    <source>
        <dbReference type="Proteomes" id="UP001201812"/>
    </source>
</evidence>
<dbReference type="CDD" id="cd08366">
    <property type="entry name" value="APC10"/>
    <property type="match status" value="1"/>
</dbReference>
<dbReference type="AlphaFoldDB" id="A0AAD4R6G0"/>
<organism evidence="8 9">
    <name type="scientific">Ditylenchus destructor</name>
    <dbReference type="NCBI Taxonomy" id="166010"/>
    <lineage>
        <taxon>Eukaryota</taxon>
        <taxon>Metazoa</taxon>
        <taxon>Ecdysozoa</taxon>
        <taxon>Nematoda</taxon>
        <taxon>Chromadorea</taxon>
        <taxon>Rhabditida</taxon>
        <taxon>Tylenchina</taxon>
        <taxon>Tylenchomorpha</taxon>
        <taxon>Sphaerularioidea</taxon>
        <taxon>Anguinidae</taxon>
        <taxon>Anguininae</taxon>
        <taxon>Ditylenchus</taxon>
    </lineage>
</organism>
<evidence type="ECO:0000256" key="2">
    <source>
        <dbReference type="ARBA" id="ARBA00013927"/>
    </source>
</evidence>
<gene>
    <name evidence="8" type="ORF">DdX_06251</name>
</gene>
<keyword evidence="3" id="KW-0132">Cell division</keyword>
<sequence length="208" mass="23530">MIDESAEYPAGTAAENTTNWPPCLPRNAGHVRDISDEAVWALSSCKTDGFGIQQLLDERTDQYWQSDGPQPHSVTIEFQRKTDISFLMMYLDYKADESYTPCKIQVQIGSSILDLEDPVTLSFNEPVGWQLIDLRDGTKPMRAFVIVLQILQNHQNGRDTHVRGLKVLGPSKPHLDINQRALAANEVLGRHLKDPVFANNTFNHFQLR</sequence>
<dbReference type="GO" id="GO:0070979">
    <property type="term" value="P:protein K11-linked ubiquitination"/>
    <property type="evidence" value="ECO:0007669"/>
    <property type="project" value="TreeGrafter"/>
</dbReference>
<evidence type="ECO:0000313" key="8">
    <source>
        <dbReference type="EMBL" id="KAI1719124.1"/>
    </source>
</evidence>
<dbReference type="InterPro" id="IPR004939">
    <property type="entry name" value="APC_su10/DOC_dom"/>
</dbReference>
<dbReference type="InterPro" id="IPR016901">
    <property type="entry name" value="APC10/Doc1"/>
</dbReference>
<dbReference type="GO" id="GO:0005680">
    <property type="term" value="C:anaphase-promoting complex"/>
    <property type="evidence" value="ECO:0007669"/>
    <property type="project" value="InterPro"/>
</dbReference>
<evidence type="ECO:0000256" key="3">
    <source>
        <dbReference type="ARBA" id="ARBA00022618"/>
    </source>
</evidence>
<keyword evidence="4" id="KW-0498">Mitosis</keyword>
<accession>A0AAD4R6G0</accession>
<dbReference type="SUPFAM" id="SSF49785">
    <property type="entry name" value="Galactose-binding domain-like"/>
    <property type="match status" value="1"/>
</dbReference>
<dbReference type="Gene3D" id="2.60.120.260">
    <property type="entry name" value="Galactose-binding domain-like"/>
    <property type="match status" value="1"/>
</dbReference>
<dbReference type="GO" id="GO:0051301">
    <property type="term" value="P:cell division"/>
    <property type="evidence" value="ECO:0007669"/>
    <property type="project" value="UniProtKB-KW"/>
</dbReference>
<dbReference type="Pfam" id="PF03256">
    <property type="entry name" value="ANAPC10"/>
    <property type="match status" value="1"/>
</dbReference>
<dbReference type="Proteomes" id="UP001201812">
    <property type="component" value="Unassembled WGS sequence"/>
</dbReference>
<comment type="similarity">
    <text evidence="1">Belongs to the APC10 family.</text>
</comment>
<keyword evidence="9" id="KW-1185">Reference proteome</keyword>
<keyword evidence="5" id="KW-0833">Ubl conjugation pathway</keyword>
<dbReference type="PANTHER" id="PTHR12936">
    <property type="entry name" value="ANAPHASE-PROMOTING COMPLEX 10"/>
    <property type="match status" value="1"/>
</dbReference>
<protein>
    <recommendedName>
        <fullName evidence="2">Anaphase-promoting complex subunit 10</fullName>
    </recommendedName>
</protein>
<evidence type="ECO:0000256" key="4">
    <source>
        <dbReference type="ARBA" id="ARBA00022776"/>
    </source>
</evidence>
<reference evidence="8" key="1">
    <citation type="submission" date="2022-01" db="EMBL/GenBank/DDBJ databases">
        <title>Genome Sequence Resource for Two Populations of Ditylenchus destructor, the Migratory Endoparasitic Phytonematode.</title>
        <authorList>
            <person name="Zhang H."/>
            <person name="Lin R."/>
            <person name="Xie B."/>
        </authorList>
    </citation>
    <scope>NUCLEOTIDE SEQUENCE</scope>
    <source>
        <strain evidence="8">BazhouSP</strain>
    </source>
</reference>
<dbReference type="PANTHER" id="PTHR12936:SF0">
    <property type="entry name" value="ANAPHASE-PROMOTING COMPLEX SUBUNIT 10"/>
    <property type="match status" value="1"/>
</dbReference>
<evidence type="ECO:0000256" key="1">
    <source>
        <dbReference type="ARBA" id="ARBA00006762"/>
    </source>
</evidence>
<evidence type="ECO:0000256" key="5">
    <source>
        <dbReference type="ARBA" id="ARBA00022786"/>
    </source>
</evidence>
<proteinExistence type="inferred from homology"/>
<dbReference type="InterPro" id="IPR008979">
    <property type="entry name" value="Galactose-bd-like_sf"/>
</dbReference>
<dbReference type="SMART" id="SM01337">
    <property type="entry name" value="APC10"/>
    <property type="match status" value="1"/>
</dbReference>
<dbReference type="PROSITE" id="PS51284">
    <property type="entry name" value="DOC"/>
    <property type="match status" value="1"/>
</dbReference>